<organism evidence="10 11">
    <name type="scientific">Bactrocera dorsalis</name>
    <name type="common">Oriental fruit fly</name>
    <name type="synonym">Dacus dorsalis</name>
    <dbReference type="NCBI Taxonomy" id="27457"/>
    <lineage>
        <taxon>Eukaryota</taxon>
        <taxon>Metazoa</taxon>
        <taxon>Ecdysozoa</taxon>
        <taxon>Arthropoda</taxon>
        <taxon>Hexapoda</taxon>
        <taxon>Insecta</taxon>
        <taxon>Pterygota</taxon>
        <taxon>Neoptera</taxon>
        <taxon>Endopterygota</taxon>
        <taxon>Diptera</taxon>
        <taxon>Brachycera</taxon>
        <taxon>Muscomorpha</taxon>
        <taxon>Tephritoidea</taxon>
        <taxon>Tephritidae</taxon>
        <taxon>Bactrocera</taxon>
        <taxon>Bactrocera</taxon>
    </lineage>
</organism>
<dbReference type="PANTHER" id="PTHR12922">
    <property type="entry name" value="UBIQUINONE BIOSYNTHESIS PROTEIN"/>
    <property type="match status" value="1"/>
</dbReference>
<dbReference type="UniPathway" id="UPA00232"/>
<keyword evidence="10" id="KW-1185">Reference proteome</keyword>
<dbReference type="AlphaFoldDB" id="A0A8N4QER8"/>
<dbReference type="InterPro" id="IPR027540">
    <property type="entry name" value="Coq4_euk"/>
</dbReference>
<keyword evidence="6 8" id="KW-0472">Membrane</keyword>
<dbReference type="RefSeq" id="XP_029405010.2">
    <property type="nucleotide sequence ID" value="XM_029549150.2"/>
</dbReference>
<feature type="binding site" evidence="8">
    <location>
        <position position="197"/>
    </location>
    <ligand>
        <name>Zn(2+)</name>
        <dbReference type="ChEBI" id="CHEBI:29105"/>
    </ligand>
</feature>
<evidence type="ECO:0000256" key="4">
    <source>
        <dbReference type="ARBA" id="ARBA00022833"/>
    </source>
</evidence>
<proteinExistence type="inferred from homology"/>
<evidence type="ECO:0000313" key="11">
    <source>
        <dbReference type="RefSeq" id="XP_029405010.2"/>
    </source>
</evidence>
<feature type="binding site" evidence="8">
    <location>
        <position position="196"/>
    </location>
    <ligand>
        <name>Zn(2+)</name>
        <dbReference type="ChEBI" id="CHEBI:29105"/>
    </ligand>
</feature>
<dbReference type="Pfam" id="PF05019">
    <property type="entry name" value="Coq4"/>
    <property type="match status" value="1"/>
</dbReference>
<evidence type="ECO:0000256" key="7">
    <source>
        <dbReference type="ARBA" id="ARBA00023239"/>
    </source>
</evidence>
<name>A0A8N4QER8_BACDO</name>
<comment type="pathway">
    <text evidence="8">Cofactor biosynthesis; ubiquinone biosynthesis.</text>
</comment>
<comment type="subcellular location">
    <subcellularLocation>
        <location evidence="8">Mitochondrion inner membrane</location>
        <topology evidence="8">Peripheral membrane protein</topology>
        <orientation evidence="8">Matrix side</orientation>
    </subcellularLocation>
</comment>
<evidence type="ECO:0000313" key="10">
    <source>
        <dbReference type="Proteomes" id="UP001652620"/>
    </source>
</evidence>
<dbReference type="KEGG" id="bdr:105223407"/>
<evidence type="ECO:0000256" key="2">
    <source>
        <dbReference type="ARBA" id="ARBA00022723"/>
    </source>
</evidence>
<evidence type="ECO:0000256" key="9">
    <source>
        <dbReference type="SAM" id="MobiDB-lite"/>
    </source>
</evidence>
<keyword evidence="5 8" id="KW-0496">Mitochondrion</keyword>
<dbReference type="Proteomes" id="UP001652620">
    <property type="component" value="Chromosome 5"/>
</dbReference>
<protein>
    <recommendedName>
        <fullName evidence="8">Ubiquinone biosynthesis protein COQ4 homolog, mitochondrial</fullName>
    </recommendedName>
    <alternativeName>
        <fullName evidence="8">4-hydroxy-3-methoxy-5-polyprenylbenzoate decarboxylase</fullName>
        <ecNumber evidence="8">4.1.1.130</ecNumber>
    </alternativeName>
    <alternativeName>
        <fullName evidence="8">Coenzyme Q biosynthesis protein 4 homolog</fullName>
    </alternativeName>
</protein>
<evidence type="ECO:0000256" key="6">
    <source>
        <dbReference type="ARBA" id="ARBA00023136"/>
    </source>
</evidence>
<dbReference type="EC" id="4.1.1.130" evidence="8"/>
<reference evidence="11" key="1">
    <citation type="submission" date="2025-08" db="UniProtKB">
        <authorList>
            <consortium name="RefSeq"/>
        </authorList>
    </citation>
    <scope>IDENTIFICATION</scope>
    <source>
        <tissue evidence="11">Adult</tissue>
    </source>
</reference>
<comment type="cofactor">
    <cofactor evidence="8">
        <name>Zn(2+)</name>
        <dbReference type="ChEBI" id="CHEBI:29105"/>
    </cofactor>
</comment>
<evidence type="ECO:0000256" key="5">
    <source>
        <dbReference type="ARBA" id="ARBA00023128"/>
    </source>
</evidence>
<evidence type="ECO:0000256" key="8">
    <source>
        <dbReference type="HAMAP-Rule" id="MF_03111"/>
    </source>
</evidence>
<keyword evidence="3 8" id="KW-0999">Mitochondrion inner membrane</keyword>
<accession>A0A8N4QER8</accession>
<feature type="region of interest" description="Disordered" evidence="9">
    <location>
        <begin position="41"/>
        <end position="60"/>
    </location>
</feature>
<keyword evidence="1 8" id="KW-0831">Ubiquinone biosynthesis</keyword>
<keyword evidence="11" id="KW-0830">Ubiquinone</keyword>
<dbReference type="PANTHER" id="PTHR12922:SF7">
    <property type="entry name" value="UBIQUINONE BIOSYNTHESIS PROTEIN COQ4 HOMOLOG, MITOCHONDRIAL"/>
    <property type="match status" value="1"/>
</dbReference>
<dbReference type="GO" id="GO:0008270">
    <property type="term" value="F:zinc ion binding"/>
    <property type="evidence" value="ECO:0007669"/>
    <property type="project" value="UniProtKB-UniRule"/>
</dbReference>
<feature type="binding site" evidence="8">
    <location>
        <position position="200"/>
    </location>
    <ligand>
        <name>Zn(2+)</name>
        <dbReference type="ChEBI" id="CHEBI:29105"/>
    </ligand>
</feature>
<keyword evidence="4 8" id="KW-0862">Zinc</keyword>
<evidence type="ECO:0000256" key="3">
    <source>
        <dbReference type="ARBA" id="ARBA00022792"/>
    </source>
</evidence>
<evidence type="ECO:0000256" key="1">
    <source>
        <dbReference type="ARBA" id="ARBA00022688"/>
    </source>
</evidence>
<dbReference type="GeneID" id="105223407"/>
<comment type="catalytic activity">
    <reaction evidence="8">
        <text>a 4-hydroxy-3-methoxy-5-(all-trans-polyprenyl)benzoate + H(+) = a 2-methoxy-6-(all-trans-polyprenyl)phenol + CO2</text>
        <dbReference type="Rhea" id="RHEA:81179"/>
        <dbReference type="Rhea" id="RHEA-COMP:9551"/>
        <dbReference type="Rhea" id="RHEA-COMP:10931"/>
        <dbReference type="ChEBI" id="CHEBI:15378"/>
        <dbReference type="ChEBI" id="CHEBI:16526"/>
        <dbReference type="ChEBI" id="CHEBI:62731"/>
        <dbReference type="ChEBI" id="CHEBI:84443"/>
        <dbReference type="EC" id="4.1.1.130"/>
    </reaction>
</comment>
<feature type="compositionally biased region" description="Basic and acidic residues" evidence="9">
    <location>
        <begin position="51"/>
        <end position="60"/>
    </location>
</feature>
<dbReference type="GO" id="GO:0120539">
    <property type="term" value="F:4-hydroxy-3-methoxy-5-polyprenylbenzoate decarboxylase activity"/>
    <property type="evidence" value="ECO:0007669"/>
    <property type="project" value="UniProtKB-EC"/>
</dbReference>
<keyword evidence="2 8" id="KW-0479">Metal-binding</keyword>
<gene>
    <name evidence="11" type="primary">LOC105223407</name>
</gene>
<feature type="binding site" evidence="8">
    <location>
        <position position="212"/>
    </location>
    <ligand>
        <name>Zn(2+)</name>
        <dbReference type="ChEBI" id="CHEBI:29105"/>
    </ligand>
</feature>
<dbReference type="InterPro" id="IPR007715">
    <property type="entry name" value="Coq4"/>
</dbReference>
<dbReference type="GO" id="GO:0031314">
    <property type="term" value="C:extrinsic component of mitochondrial inner membrane"/>
    <property type="evidence" value="ECO:0007669"/>
    <property type="project" value="UniProtKB-UniRule"/>
</dbReference>
<dbReference type="OrthoDB" id="4249at2759"/>
<keyword evidence="7 8" id="KW-0456">Lyase</keyword>
<comment type="function">
    <text evidence="8">Lyase that catalyzes the C1-decarboxylation of 4-hydroxy-3-methoxy-5-(all-trans-polyprenyl)benzoic acid into 2-methoxy-6-(all-trans-polyprenyl)phenol during ubiquinone biosynthesis.</text>
</comment>
<comment type="subunit">
    <text evidence="8">Component of a multi-subunit COQ enzyme complex.</text>
</comment>
<dbReference type="HAMAP" id="MF_03111">
    <property type="entry name" value="Coq4"/>
    <property type="match status" value="1"/>
</dbReference>
<sequence length="292" mass="33565">MEKCKHLSLAELFTSKMLQTVRTNLLTRLLRNPRICRHITATAESNTTGTEKSDSLPGDETHLDEFTKEFLKNRIEMSPFQKILLGAGSSIAALIDPRRHDMIAALGETTGEPTLRNIFHTMELTAEGQRILKQKPRINTHTVDMNHLRSLGENTLGRVYVKFLDDNKVTPDSRMEVRFIADPMLAYVMTRYRECHDLVHTVLGMPTNMLGEVAVKWVEALNNGLPMCYGGAIFGAMRLRPKQRKEYVSRYLPWALKNGKKMQPLMPVFWEERWEQDIGELRKELNITILEL</sequence>
<comment type="similarity">
    <text evidence="8">Belongs to the COQ4 family.</text>
</comment>